<dbReference type="EMBL" id="CM047943">
    <property type="protein sequence ID" value="KAI9900952.1"/>
    <property type="molecule type" value="Genomic_DNA"/>
</dbReference>
<comment type="caution">
    <text evidence="1">The sequence shown here is derived from an EMBL/GenBank/DDBJ whole genome shotgun (WGS) entry which is preliminary data.</text>
</comment>
<organism evidence="1 2">
    <name type="scientific">Trichothecium roseum</name>
    <dbReference type="NCBI Taxonomy" id="47278"/>
    <lineage>
        <taxon>Eukaryota</taxon>
        <taxon>Fungi</taxon>
        <taxon>Dikarya</taxon>
        <taxon>Ascomycota</taxon>
        <taxon>Pezizomycotina</taxon>
        <taxon>Sordariomycetes</taxon>
        <taxon>Hypocreomycetidae</taxon>
        <taxon>Hypocreales</taxon>
        <taxon>Hypocreales incertae sedis</taxon>
        <taxon>Trichothecium</taxon>
    </lineage>
</organism>
<dbReference type="Proteomes" id="UP001163324">
    <property type="component" value="Chromosome 4"/>
</dbReference>
<keyword evidence="2" id="KW-1185">Reference proteome</keyword>
<gene>
    <name evidence="1" type="ORF">N3K66_005214</name>
</gene>
<protein>
    <submittedName>
        <fullName evidence="1">Uncharacterized protein</fullName>
    </submittedName>
</protein>
<name>A0ACC0V3K0_9HYPO</name>
<evidence type="ECO:0000313" key="1">
    <source>
        <dbReference type="EMBL" id="KAI9900952.1"/>
    </source>
</evidence>
<sequence>MSNDDKVHHITSSAELAALMSSTTYVAVDFYADWCPPCKQIAPVYAQLARTGTVPGHLAFAKVNVDHVGDVAAAHGVRAMPTFKFFKAGKHVGVNGQASIQGADPRALTAAVEKLSGLAKKRAEEEAS</sequence>
<proteinExistence type="predicted"/>
<reference evidence="1" key="1">
    <citation type="submission" date="2022-10" db="EMBL/GenBank/DDBJ databases">
        <title>Complete Genome of Trichothecium roseum strain YXFP-22015, a Plant Pathogen Isolated from Citrus.</title>
        <authorList>
            <person name="Wang Y."/>
            <person name="Zhu L."/>
        </authorList>
    </citation>
    <scope>NUCLEOTIDE SEQUENCE</scope>
    <source>
        <strain evidence="1">YXFP-22015</strain>
    </source>
</reference>
<accession>A0ACC0V3K0</accession>
<evidence type="ECO:0000313" key="2">
    <source>
        <dbReference type="Proteomes" id="UP001163324"/>
    </source>
</evidence>